<dbReference type="OrthoDB" id="5653116at2"/>
<dbReference type="AlphaFoldDB" id="A0A378LMB6"/>
<accession>A0A378LMB6</accession>
<protein>
    <submittedName>
        <fullName evidence="2">Uncharacterized protein</fullName>
    </submittedName>
</protein>
<dbReference type="Proteomes" id="UP000255297">
    <property type="component" value="Unassembled WGS sequence"/>
</dbReference>
<proteinExistence type="predicted"/>
<evidence type="ECO:0000313" key="2">
    <source>
        <dbReference type="EMBL" id="STY27893.1"/>
    </source>
</evidence>
<organism evidence="2 3">
    <name type="scientific">Legionella wadsworthii</name>
    <dbReference type="NCBI Taxonomy" id="28088"/>
    <lineage>
        <taxon>Bacteria</taxon>
        <taxon>Pseudomonadati</taxon>
        <taxon>Pseudomonadota</taxon>
        <taxon>Gammaproteobacteria</taxon>
        <taxon>Legionellales</taxon>
        <taxon>Legionellaceae</taxon>
        <taxon>Legionella</taxon>
    </lineage>
</organism>
<dbReference type="EMBL" id="UGPB01000001">
    <property type="protein sequence ID" value="STY27893.1"/>
    <property type="molecule type" value="Genomic_DNA"/>
</dbReference>
<dbReference type="RefSeq" id="WP_031566868.1">
    <property type="nucleotide sequence ID" value="NZ_CAAAIS010000005.1"/>
</dbReference>
<feature type="region of interest" description="Disordered" evidence="1">
    <location>
        <begin position="1"/>
        <end position="33"/>
    </location>
</feature>
<name>A0A378LMB6_9GAMM</name>
<keyword evidence="3" id="KW-1185">Reference proteome</keyword>
<gene>
    <name evidence="2" type="ORF">NCTC11532_00054</name>
</gene>
<evidence type="ECO:0000313" key="3">
    <source>
        <dbReference type="Proteomes" id="UP000255297"/>
    </source>
</evidence>
<sequence length="82" mass="9579">MKLKGTIHASSHIQTADHKNARTSHQGNEKSCKKKMTFFGDRSSRQFARNEMVQDGLELMQIQNEMEEARIAREEESRQWTI</sequence>
<evidence type="ECO:0000256" key="1">
    <source>
        <dbReference type="SAM" id="MobiDB-lite"/>
    </source>
</evidence>
<reference evidence="2 3" key="1">
    <citation type="submission" date="2018-06" db="EMBL/GenBank/DDBJ databases">
        <authorList>
            <consortium name="Pathogen Informatics"/>
            <person name="Doyle S."/>
        </authorList>
    </citation>
    <scope>NUCLEOTIDE SEQUENCE [LARGE SCALE GENOMIC DNA]</scope>
    <source>
        <strain evidence="2 3">NCTC11532</strain>
    </source>
</reference>